<evidence type="ECO:0000313" key="1">
    <source>
        <dbReference type="EMBL" id="GAA4314013.1"/>
    </source>
</evidence>
<dbReference type="Proteomes" id="UP001501844">
    <property type="component" value="Unassembled WGS sequence"/>
</dbReference>
<protein>
    <recommendedName>
        <fullName evidence="3">STAS/SEC14 domain-containing protein</fullName>
    </recommendedName>
</protein>
<accession>A0ABP8FZ49</accession>
<keyword evidence="2" id="KW-1185">Reference proteome</keyword>
<gene>
    <name evidence="1" type="ORF">GCM10023183_34030</name>
</gene>
<name>A0ABP8FZ49_9BACT</name>
<evidence type="ECO:0008006" key="3">
    <source>
        <dbReference type="Google" id="ProtNLM"/>
    </source>
</evidence>
<dbReference type="EMBL" id="BAABGX010000003">
    <property type="protein sequence ID" value="GAA4314013.1"/>
    <property type="molecule type" value="Genomic_DNA"/>
</dbReference>
<reference evidence="2" key="1">
    <citation type="journal article" date="2019" name="Int. J. Syst. Evol. Microbiol.">
        <title>The Global Catalogue of Microorganisms (GCM) 10K type strain sequencing project: providing services to taxonomists for standard genome sequencing and annotation.</title>
        <authorList>
            <consortium name="The Broad Institute Genomics Platform"/>
            <consortium name="The Broad Institute Genome Sequencing Center for Infectious Disease"/>
            <person name="Wu L."/>
            <person name="Ma J."/>
        </authorList>
    </citation>
    <scope>NUCLEOTIDE SEQUENCE [LARGE SCALE GENOMIC DNA]</scope>
    <source>
        <strain evidence="2">JCM 17917</strain>
    </source>
</reference>
<evidence type="ECO:0000313" key="2">
    <source>
        <dbReference type="Proteomes" id="UP001501844"/>
    </source>
</evidence>
<sequence length="135" mass="15201">MNLLPNSPIQMHYSPATDILHVKYPDVDSVLLPIIKESLAAMVQAIINYDVKRLLLDASKTVIKSSIEENRSLTLELASHLSKTRLQKVARIQPVDPVREKQAQANINHIQEKGLLSYQLGTFATEQEAMEWLLA</sequence>
<comment type="caution">
    <text evidence="1">The sequence shown here is derived from an EMBL/GenBank/DDBJ whole genome shotgun (WGS) entry which is preliminary data.</text>
</comment>
<proteinExistence type="predicted"/>
<organism evidence="1 2">
    <name type="scientific">Nibribacter koreensis</name>
    <dbReference type="NCBI Taxonomy" id="1084519"/>
    <lineage>
        <taxon>Bacteria</taxon>
        <taxon>Pseudomonadati</taxon>
        <taxon>Bacteroidota</taxon>
        <taxon>Cytophagia</taxon>
        <taxon>Cytophagales</taxon>
        <taxon>Hymenobacteraceae</taxon>
        <taxon>Nibribacter</taxon>
    </lineage>
</organism>